<accession>A0A5R9F8W6</accession>
<dbReference type="AlphaFoldDB" id="A0A5R9F8W6"/>
<keyword evidence="4" id="KW-0472">Membrane</keyword>
<dbReference type="OrthoDB" id="2418046at2"/>
<proteinExistence type="predicted"/>
<keyword evidence="3" id="KW-0446">Lipid-binding</keyword>
<dbReference type="Proteomes" id="UP000308230">
    <property type="component" value="Unassembled WGS sequence"/>
</dbReference>
<evidence type="ECO:0000256" key="1">
    <source>
        <dbReference type="ARBA" id="ARBA00004255"/>
    </source>
</evidence>
<dbReference type="InterPro" id="IPR008628">
    <property type="entry name" value="GPP34-like"/>
</dbReference>
<keyword evidence="6" id="KW-1185">Reference proteome</keyword>
<dbReference type="GO" id="GO:0006890">
    <property type="term" value="P:retrograde vesicle-mediated transport, Golgi to endoplasmic reticulum"/>
    <property type="evidence" value="ECO:0007669"/>
    <property type="project" value="TreeGrafter"/>
</dbReference>
<evidence type="ECO:0000256" key="2">
    <source>
        <dbReference type="ARBA" id="ARBA00023034"/>
    </source>
</evidence>
<comment type="subcellular location">
    <subcellularLocation>
        <location evidence="1">Golgi apparatus membrane</location>
        <topology evidence="1">Peripheral membrane protein</topology>
        <orientation evidence="1">Cytoplasmic side</orientation>
    </subcellularLocation>
</comment>
<comment type="caution">
    <text evidence="5">The sequence shown here is derived from an EMBL/GenBank/DDBJ whole genome shotgun (WGS) entry which is preliminary data.</text>
</comment>
<dbReference type="PANTHER" id="PTHR12704:SF2">
    <property type="entry name" value="GOLGI PHOSPHOPROTEIN 3 HOMOLOG SAURON"/>
    <property type="match status" value="1"/>
</dbReference>
<dbReference type="GO" id="GO:0012505">
    <property type="term" value="C:endomembrane system"/>
    <property type="evidence" value="ECO:0007669"/>
    <property type="project" value="UniProtKB-ARBA"/>
</dbReference>
<dbReference type="Pfam" id="PF05719">
    <property type="entry name" value="GPP34"/>
    <property type="match status" value="1"/>
</dbReference>
<dbReference type="EMBL" id="SWLG01000007">
    <property type="protein sequence ID" value="TLS37283.1"/>
    <property type="molecule type" value="Genomic_DNA"/>
</dbReference>
<evidence type="ECO:0000313" key="6">
    <source>
        <dbReference type="Proteomes" id="UP000308230"/>
    </source>
</evidence>
<dbReference type="GO" id="GO:0007030">
    <property type="term" value="P:Golgi organization"/>
    <property type="evidence" value="ECO:0007669"/>
    <property type="project" value="TreeGrafter"/>
</dbReference>
<evidence type="ECO:0000256" key="3">
    <source>
        <dbReference type="ARBA" id="ARBA00023121"/>
    </source>
</evidence>
<dbReference type="GO" id="GO:0043001">
    <property type="term" value="P:Golgi to plasma membrane protein transport"/>
    <property type="evidence" value="ECO:0007669"/>
    <property type="project" value="TreeGrafter"/>
</dbReference>
<dbReference type="GO" id="GO:0048194">
    <property type="term" value="P:Golgi vesicle budding"/>
    <property type="evidence" value="ECO:0007669"/>
    <property type="project" value="TreeGrafter"/>
</dbReference>
<keyword evidence="2" id="KW-0333">Golgi apparatus</keyword>
<dbReference type="GO" id="GO:0005829">
    <property type="term" value="C:cytosol"/>
    <property type="evidence" value="ECO:0007669"/>
    <property type="project" value="TreeGrafter"/>
</dbReference>
<protein>
    <submittedName>
        <fullName evidence="5">GPP34 family phosphoprotein</fullName>
    </submittedName>
</protein>
<reference evidence="5 6" key="1">
    <citation type="submission" date="2019-04" db="EMBL/GenBank/DDBJ databases">
        <title>Bacillus caeni sp. nov., a bacterium isolated from mangrove sediment.</title>
        <authorList>
            <person name="Huang H."/>
            <person name="Mo K."/>
            <person name="Hu Y."/>
        </authorList>
    </citation>
    <scope>NUCLEOTIDE SEQUENCE [LARGE SCALE GENOMIC DNA]</scope>
    <source>
        <strain evidence="5 6">HB172195</strain>
    </source>
</reference>
<name>A0A5R9F8W6_9BACL</name>
<evidence type="ECO:0000256" key="4">
    <source>
        <dbReference type="ARBA" id="ARBA00023136"/>
    </source>
</evidence>
<dbReference type="GO" id="GO:0070273">
    <property type="term" value="F:phosphatidylinositol-4-phosphate binding"/>
    <property type="evidence" value="ECO:0007669"/>
    <property type="project" value="InterPro"/>
</dbReference>
<evidence type="ECO:0000313" key="5">
    <source>
        <dbReference type="EMBL" id="TLS37283.1"/>
    </source>
</evidence>
<dbReference type="PANTHER" id="PTHR12704">
    <property type="entry name" value="TRANS-GOLGI PROTEIN GMX33"/>
    <property type="match status" value="1"/>
</dbReference>
<gene>
    <name evidence="5" type="ORF">FCL54_12235</name>
</gene>
<dbReference type="InterPro" id="IPR038261">
    <property type="entry name" value="GPP34-like_sf"/>
</dbReference>
<dbReference type="Gene3D" id="1.10.3630.10">
    <property type="entry name" value="yeast vps74-n-term truncation variant domain like"/>
    <property type="match status" value="1"/>
</dbReference>
<sequence length="225" mass="25325">MMLTLPEKLLLLGLHDQKGTIVTSASTALMYGLAGAVLLELTFYDKLDLHKKKVIVKDPSTTGDELLDQVLLHIHESTKQRTPKYWVMTIGNKLNIKNRLLDRLIEKEILRKVEDKILWVFSRNLYPPSNPLPEQELRKRIKEAVFQDGEREERIVALLSLIKACNLINEVFEPDERKAAKKRIKAISSEETYGKAVSQIVSEINTSIIVATTTAAAVSSSSSSN</sequence>
<organism evidence="5 6">
    <name type="scientific">Exobacillus caeni</name>
    <dbReference type="NCBI Taxonomy" id="2574798"/>
    <lineage>
        <taxon>Bacteria</taxon>
        <taxon>Bacillati</taxon>
        <taxon>Bacillota</taxon>
        <taxon>Bacilli</taxon>
        <taxon>Bacillales</taxon>
        <taxon>Guptibacillaceae</taxon>
        <taxon>Exobacillus</taxon>
    </lineage>
</organism>